<evidence type="ECO:0000256" key="5">
    <source>
        <dbReference type="ARBA" id="ARBA00022676"/>
    </source>
</evidence>
<dbReference type="GO" id="GO:0008360">
    <property type="term" value="P:regulation of cell shape"/>
    <property type="evidence" value="ECO:0007669"/>
    <property type="project" value="UniProtKB-KW"/>
</dbReference>
<dbReference type="FunFam" id="1.10.3810.10:FF:000001">
    <property type="entry name" value="Penicillin-binding protein 1A"/>
    <property type="match status" value="1"/>
</dbReference>
<dbReference type="Proteomes" id="UP000615026">
    <property type="component" value="Unassembled WGS sequence"/>
</dbReference>
<dbReference type="InterPro" id="IPR023346">
    <property type="entry name" value="Lysozyme-like_dom_sf"/>
</dbReference>
<keyword evidence="8" id="KW-0133">Cell shape</keyword>
<dbReference type="InterPro" id="IPR001460">
    <property type="entry name" value="PCN-bd_Tpept"/>
</dbReference>
<keyword evidence="4" id="KW-0645">Protease</keyword>
<keyword evidence="5" id="KW-0328">Glycosyltransferase</keyword>
<keyword evidence="14" id="KW-0812">Transmembrane</keyword>
<evidence type="ECO:0000256" key="6">
    <source>
        <dbReference type="ARBA" id="ARBA00022679"/>
    </source>
</evidence>
<gene>
    <name evidence="17" type="ORF">IQ260_20310</name>
</gene>
<keyword evidence="11" id="KW-0961">Cell wall biogenesis/degradation</keyword>
<evidence type="ECO:0000259" key="15">
    <source>
        <dbReference type="Pfam" id="PF00905"/>
    </source>
</evidence>
<dbReference type="PANTHER" id="PTHR32282">
    <property type="entry name" value="BINDING PROTEIN TRANSPEPTIDASE, PUTATIVE-RELATED"/>
    <property type="match status" value="1"/>
</dbReference>
<dbReference type="Gene3D" id="1.10.3810.10">
    <property type="entry name" value="Biosynthetic peptidoglycan transglycosylase-like"/>
    <property type="match status" value="1"/>
</dbReference>
<sequence length="640" mass="69620">MAFNTIRQTRVPFQIAGEPKVLKHIQDVLQISGATLLTATMLCSAIAAGGLVGLAISFRNLPDVRALRNYIPTETSYIYDMDGNLLDSLHDEANREVVDLNEISPHLKRAVLAVEDSNFYSHSGINPVGIGRAFLANVQAGGTTQGGSTITMQLIKNLFLSPQQAISRKIAEVVLSLRLEQIFEKDEILEMYLNQVYWGHNTYGVETAAQSYFNKASKDLTLAEASLMAGLIKAPEGLSPFVDYQAAKQEQALVLNRMAKLRWITPAEAEAAKKQPLRLGKVTSFGSSKAPYVTEAVVQELQEQFGQEAVVKGGMRVQTTIDFKLQNLAKKTVKQAYVNRFGSGALADQIALVAVDPRTHYVKAIVGGVDHESSQFNRAVQSRRQPGSSFKPFVYYSAFASGRYTPDSIVSDSPVTYPDGSGYYSPKNYGGSFMGSLPIRRALELSRNIPAVKLGQSVGIERVIDVARTLGIESPMDPVISLPLGAVDLTPMEMAGAYATFANNGWHSDPTLIAQVTDSDGNVLLDNTPKPQLVLDPWATAALTDVLRGVIERGTATNARIGRPAAGKTGTTDSQRDGWFVGYVPQLAVAVWIGNDDYTPMGRGATGGGYAAPIWRDYMVQALRNDPVQNFRHPSEFIRP</sequence>
<keyword evidence="14" id="KW-1133">Transmembrane helix</keyword>
<dbReference type="RefSeq" id="WP_193994912.1">
    <property type="nucleotide sequence ID" value="NZ_JADEXP010000222.1"/>
</dbReference>
<evidence type="ECO:0000259" key="16">
    <source>
        <dbReference type="Pfam" id="PF00912"/>
    </source>
</evidence>
<evidence type="ECO:0000256" key="11">
    <source>
        <dbReference type="ARBA" id="ARBA00023316"/>
    </source>
</evidence>
<dbReference type="PANTHER" id="PTHR32282:SF33">
    <property type="entry name" value="PEPTIDOGLYCAN GLYCOSYLTRANSFERASE"/>
    <property type="match status" value="1"/>
</dbReference>
<dbReference type="GO" id="GO:0071555">
    <property type="term" value="P:cell wall organization"/>
    <property type="evidence" value="ECO:0007669"/>
    <property type="project" value="UniProtKB-KW"/>
</dbReference>
<dbReference type="Gene3D" id="3.40.710.10">
    <property type="entry name" value="DD-peptidase/beta-lactamase superfamily"/>
    <property type="match status" value="1"/>
</dbReference>
<comment type="catalytic activity">
    <reaction evidence="12">
        <text>Preferential cleavage: (Ac)2-L-Lys-D-Ala-|-D-Ala. Also transpeptidation of peptidyl-alanyl moieties that are N-acyl substituents of D-alanine.</text>
        <dbReference type="EC" id="3.4.16.4"/>
    </reaction>
</comment>
<comment type="similarity">
    <text evidence="2">In the N-terminal section; belongs to the glycosyltransferase 51 family.</text>
</comment>
<accession>A0A929F8T9</accession>
<proteinExistence type="inferred from homology"/>
<comment type="catalytic activity">
    <reaction evidence="13">
        <text>[GlcNAc-(1-&gt;4)-Mur2Ac(oyl-L-Ala-gamma-D-Glu-L-Lys-D-Ala-D-Ala)](n)-di-trans,octa-cis-undecaprenyl diphosphate + beta-D-GlcNAc-(1-&gt;4)-Mur2Ac(oyl-L-Ala-gamma-D-Glu-L-Lys-D-Ala-D-Ala)-di-trans,octa-cis-undecaprenyl diphosphate = [GlcNAc-(1-&gt;4)-Mur2Ac(oyl-L-Ala-gamma-D-Glu-L-Lys-D-Ala-D-Ala)](n+1)-di-trans,octa-cis-undecaprenyl diphosphate + di-trans,octa-cis-undecaprenyl diphosphate + H(+)</text>
        <dbReference type="Rhea" id="RHEA:23708"/>
        <dbReference type="Rhea" id="RHEA-COMP:9602"/>
        <dbReference type="Rhea" id="RHEA-COMP:9603"/>
        <dbReference type="ChEBI" id="CHEBI:15378"/>
        <dbReference type="ChEBI" id="CHEBI:58405"/>
        <dbReference type="ChEBI" id="CHEBI:60033"/>
        <dbReference type="ChEBI" id="CHEBI:78435"/>
        <dbReference type="EC" id="2.4.99.28"/>
    </reaction>
</comment>
<reference evidence="17" key="1">
    <citation type="submission" date="2020-10" db="EMBL/GenBank/DDBJ databases">
        <authorList>
            <person name="Castelo-Branco R."/>
            <person name="Eusebio N."/>
            <person name="Adriana R."/>
            <person name="Vieira A."/>
            <person name="Brugerolle De Fraissinette N."/>
            <person name="Rezende De Castro R."/>
            <person name="Schneider M.P."/>
            <person name="Vasconcelos V."/>
            <person name="Leao P.N."/>
        </authorList>
    </citation>
    <scope>NUCLEOTIDE SEQUENCE</scope>
    <source>
        <strain evidence="17">LEGE 11479</strain>
    </source>
</reference>
<feature type="domain" description="Glycosyl transferase family 51" evidence="16">
    <location>
        <begin position="83"/>
        <end position="258"/>
    </location>
</feature>
<dbReference type="Pfam" id="PF00905">
    <property type="entry name" value="Transpeptidase"/>
    <property type="match status" value="1"/>
</dbReference>
<name>A0A929F8T9_LEPEC</name>
<evidence type="ECO:0000256" key="7">
    <source>
        <dbReference type="ARBA" id="ARBA00022801"/>
    </source>
</evidence>
<protein>
    <submittedName>
        <fullName evidence="17">Penicillin-binding protein 1A</fullName>
    </submittedName>
</protein>
<evidence type="ECO:0000313" key="18">
    <source>
        <dbReference type="Proteomes" id="UP000615026"/>
    </source>
</evidence>
<evidence type="ECO:0000256" key="13">
    <source>
        <dbReference type="ARBA" id="ARBA00049902"/>
    </source>
</evidence>
<dbReference type="SUPFAM" id="SSF56601">
    <property type="entry name" value="beta-lactamase/transpeptidase-like"/>
    <property type="match status" value="1"/>
</dbReference>
<keyword evidence="6" id="KW-0808">Transferase</keyword>
<dbReference type="GO" id="GO:0008955">
    <property type="term" value="F:peptidoglycan glycosyltransferase activity"/>
    <property type="evidence" value="ECO:0007669"/>
    <property type="project" value="UniProtKB-EC"/>
</dbReference>
<feature type="domain" description="Penicillin-binding protein transpeptidase" evidence="15">
    <location>
        <begin position="351"/>
        <end position="619"/>
    </location>
</feature>
<keyword evidence="9" id="KW-0573">Peptidoglycan synthesis</keyword>
<dbReference type="NCBIfam" id="TIGR02074">
    <property type="entry name" value="PBP_1a_fam"/>
    <property type="match status" value="1"/>
</dbReference>
<dbReference type="GO" id="GO:0030288">
    <property type="term" value="C:outer membrane-bounded periplasmic space"/>
    <property type="evidence" value="ECO:0007669"/>
    <property type="project" value="TreeGrafter"/>
</dbReference>
<dbReference type="GO" id="GO:0009002">
    <property type="term" value="F:serine-type D-Ala-D-Ala carboxypeptidase activity"/>
    <property type="evidence" value="ECO:0007669"/>
    <property type="project" value="UniProtKB-EC"/>
</dbReference>
<evidence type="ECO:0000256" key="8">
    <source>
        <dbReference type="ARBA" id="ARBA00022960"/>
    </source>
</evidence>
<evidence type="ECO:0000313" key="17">
    <source>
        <dbReference type="EMBL" id="MBE9068991.1"/>
    </source>
</evidence>
<dbReference type="InterPro" id="IPR001264">
    <property type="entry name" value="Glyco_trans_51"/>
</dbReference>
<keyword evidence="3" id="KW-0121">Carboxypeptidase</keyword>
<evidence type="ECO:0000256" key="14">
    <source>
        <dbReference type="SAM" id="Phobius"/>
    </source>
</evidence>
<evidence type="ECO:0000256" key="1">
    <source>
        <dbReference type="ARBA" id="ARBA00007090"/>
    </source>
</evidence>
<dbReference type="Pfam" id="PF00912">
    <property type="entry name" value="Transgly"/>
    <property type="match status" value="1"/>
</dbReference>
<dbReference type="InterPro" id="IPR012338">
    <property type="entry name" value="Beta-lactam/transpept-like"/>
</dbReference>
<keyword evidence="10" id="KW-0511">Multifunctional enzyme</keyword>
<evidence type="ECO:0000256" key="10">
    <source>
        <dbReference type="ARBA" id="ARBA00023268"/>
    </source>
</evidence>
<keyword evidence="18" id="KW-1185">Reference proteome</keyword>
<dbReference type="SUPFAM" id="SSF53955">
    <property type="entry name" value="Lysozyme-like"/>
    <property type="match status" value="1"/>
</dbReference>
<dbReference type="AlphaFoldDB" id="A0A929F8T9"/>
<keyword evidence="14" id="KW-0472">Membrane</keyword>
<evidence type="ECO:0000256" key="9">
    <source>
        <dbReference type="ARBA" id="ARBA00022984"/>
    </source>
</evidence>
<keyword evidence="7" id="KW-0378">Hydrolase</keyword>
<dbReference type="InterPro" id="IPR036950">
    <property type="entry name" value="PBP_transglycosylase"/>
</dbReference>
<dbReference type="GO" id="GO:0009252">
    <property type="term" value="P:peptidoglycan biosynthetic process"/>
    <property type="evidence" value="ECO:0007669"/>
    <property type="project" value="UniProtKB-KW"/>
</dbReference>
<comment type="caution">
    <text evidence="17">The sequence shown here is derived from an EMBL/GenBank/DDBJ whole genome shotgun (WGS) entry which is preliminary data.</text>
</comment>
<dbReference type="InterPro" id="IPR050396">
    <property type="entry name" value="Glycosyltr_51/Transpeptidase"/>
</dbReference>
<comment type="similarity">
    <text evidence="1">In the C-terminal section; belongs to the transpeptidase family.</text>
</comment>
<organism evidence="17 18">
    <name type="scientific">Leptolyngbya cf. ectocarpi LEGE 11479</name>
    <dbReference type="NCBI Taxonomy" id="1828722"/>
    <lineage>
        <taxon>Bacteria</taxon>
        <taxon>Bacillati</taxon>
        <taxon>Cyanobacteriota</taxon>
        <taxon>Cyanophyceae</taxon>
        <taxon>Leptolyngbyales</taxon>
        <taxon>Leptolyngbyaceae</taxon>
        <taxon>Leptolyngbya group</taxon>
        <taxon>Leptolyngbya</taxon>
    </lineage>
</organism>
<evidence type="ECO:0000256" key="12">
    <source>
        <dbReference type="ARBA" id="ARBA00034000"/>
    </source>
</evidence>
<evidence type="ECO:0000256" key="3">
    <source>
        <dbReference type="ARBA" id="ARBA00022645"/>
    </source>
</evidence>
<dbReference type="GO" id="GO:0008658">
    <property type="term" value="F:penicillin binding"/>
    <property type="evidence" value="ECO:0007669"/>
    <property type="project" value="InterPro"/>
</dbReference>
<dbReference type="GO" id="GO:0006508">
    <property type="term" value="P:proteolysis"/>
    <property type="evidence" value="ECO:0007669"/>
    <property type="project" value="UniProtKB-KW"/>
</dbReference>
<evidence type="ECO:0000256" key="4">
    <source>
        <dbReference type="ARBA" id="ARBA00022670"/>
    </source>
</evidence>
<feature type="transmembrane region" description="Helical" evidence="14">
    <location>
        <begin position="36"/>
        <end position="58"/>
    </location>
</feature>
<dbReference type="EMBL" id="JADEXP010000222">
    <property type="protein sequence ID" value="MBE9068991.1"/>
    <property type="molecule type" value="Genomic_DNA"/>
</dbReference>
<evidence type="ECO:0000256" key="2">
    <source>
        <dbReference type="ARBA" id="ARBA00007739"/>
    </source>
</evidence>